<feature type="transmembrane region" description="Helical" evidence="1">
    <location>
        <begin position="58"/>
        <end position="79"/>
    </location>
</feature>
<organism evidence="2 3">
    <name type="scientific">Isoptericola chiayiensis</name>
    <dbReference type="NCBI Taxonomy" id="579446"/>
    <lineage>
        <taxon>Bacteria</taxon>
        <taxon>Bacillati</taxon>
        <taxon>Actinomycetota</taxon>
        <taxon>Actinomycetes</taxon>
        <taxon>Micrococcales</taxon>
        <taxon>Promicromonosporaceae</taxon>
        <taxon>Isoptericola</taxon>
    </lineage>
</organism>
<evidence type="ECO:0000256" key="1">
    <source>
        <dbReference type="SAM" id="Phobius"/>
    </source>
</evidence>
<reference evidence="3" key="1">
    <citation type="journal article" date="2019" name="Int. J. Syst. Evol. Microbiol.">
        <title>The Global Catalogue of Microorganisms (GCM) 10K type strain sequencing project: providing services to taxonomists for standard genome sequencing and annotation.</title>
        <authorList>
            <consortium name="The Broad Institute Genomics Platform"/>
            <consortium name="The Broad Institute Genome Sequencing Center for Infectious Disease"/>
            <person name="Wu L."/>
            <person name="Ma J."/>
        </authorList>
    </citation>
    <scope>NUCLEOTIDE SEQUENCE [LARGE SCALE GENOMIC DNA]</scope>
    <source>
        <strain evidence="3">JCM 18063</strain>
    </source>
</reference>
<protein>
    <submittedName>
        <fullName evidence="2">Uncharacterized protein</fullName>
    </submittedName>
</protein>
<comment type="caution">
    <text evidence="2">The sequence shown here is derived from an EMBL/GenBank/DDBJ whole genome shotgun (WGS) entry which is preliminary data.</text>
</comment>
<keyword evidence="1" id="KW-0812">Transmembrane</keyword>
<feature type="transmembrane region" description="Helical" evidence="1">
    <location>
        <begin position="12"/>
        <end position="29"/>
    </location>
</feature>
<dbReference type="Proteomes" id="UP001500956">
    <property type="component" value="Unassembled WGS sequence"/>
</dbReference>
<evidence type="ECO:0000313" key="3">
    <source>
        <dbReference type="Proteomes" id="UP001500956"/>
    </source>
</evidence>
<proteinExistence type="predicted"/>
<keyword evidence="3" id="KW-1185">Reference proteome</keyword>
<name>A0ABP8YMU9_9MICO</name>
<accession>A0ABP8YMU9</accession>
<evidence type="ECO:0000313" key="2">
    <source>
        <dbReference type="EMBL" id="GAA4730487.1"/>
    </source>
</evidence>
<keyword evidence="1" id="KW-0472">Membrane</keyword>
<dbReference type="RefSeq" id="WP_172150583.1">
    <property type="nucleotide sequence ID" value="NZ_BAABID010000009.1"/>
</dbReference>
<gene>
    <name evidence="2" type="ORF">GCM10023216_22790</name>
</gene>
<dbReference type="EMBL" id="BAABID010000009">
    <property type="protein sequence ID" value="GAA4730487.1"/>
    <property type="molecule type" value="Genomic_DNA"/>
</dbReference>
<sequence length="101" mass="10959">MAPSRLRTTARIVAVVAAGLAIADGFRWGNRWYVSTMFGGAESGNLLAVERLVGAHDALVAGLAWLCLAIVAAVVGWRLRIVSVPDDRSVRTPRRPPRRPR</sequence>
<keyword evidence="1" id="KW-1133">Transmembrane helix</keyword>